<evidence type="ECO:0000256" key="4">
    <source>
        <dbReference type="PROSITE-ProRule" id="PRU00207"/>
    </source>
</evidence>
<keyword evidence="2 4" id="KW-0863">Zinc-finger</keyword>
<dbReference type="PANTHER" id="PTHR10131">
    <property type="entry name" value="TNF RECEPTOR ASSOCIATED FACTOR"/>
    <property type="match status" value="1"/>
</dbReference>
<feature type="domain" description="RING-type" evidence="5">
    <location>
        <begin position="19"/>
        <end position="59"/>
    </location>
</feature>
<evidence type="ECO:0000256" key="3">
    <source>
        <dbReference type="ARBA" id="ARBA00022833"/>
    </source>
</evidence>
<protein>
    <submittedName>
        <fullName evidence="7">Uncharacterized protein</fullName>
    </submittedName>
</protein>
<dbReference type="Proteomes" id="UP000001593">
    <property type="component" value="Unassembled WGS sequence"/>
</dbReference>
<reference evidence="7 8" key="1">
    <citation type="journal article" date="2007" name="Science">
        <title>Sea anemone genome reveals ancestral eumetazoan gene repertoire and genomic organization.</title>
        <authorList>
            <person name="Putnam N.H."/>
            <person name="Srivastava M."/>
            <person name="Hellsten U."/>
            <person name="Dirks B."/>
            <person name="Chapman J."/>
            <person name="Salamov A."/>
            <person name="Terry A."/>
            <person name="Shapiro H."/>
            <person name="Lindquist E."/>
            <person name="Kapitonov V.V."/>
            <person name="Jurka J."/>
            <person name="Genikhovich G."/>
            <person name="Grigoriev I.V."/>
            <person name="Lucas S.M."/>
            <person name="Steele R.E."/>
            <person name="Finnerty J.R."/>
            <person name="Technau U."/>
            <person name="Martindale M.Q."/>
            <person name="Rokhsar D.S."/>
        </authorList>
    </citation>
    <scope>NUCLEOTIDE SEQUENCE [LARGE SCALE GENOMIC DNA]</scope>
    <source>
        <strain evidence="8">CH2 X CH6</strain>
    </source>
</reference>
<feature type="zinc finger region" description="TRAF-type" evidence="4">
    <location>
        <begin position="100"/>
        <end position="142"/>
    </location>
</feature>
<dbReference type="HOGENOM" id="CLU_872393_0_0_1"/>
<dbReference type="OMA" id="QHNANDA"/>
<dbReference type="GO" id="GO:0016567">
    <property type="term" value="P:protein ubiquitination"/>
    <property type="evidence" value="ECO:0007669"/>
    <property type="project" value="InterPro"/>
</dbReference>
<dbReference type="GO" id="GO:0007166">
    <property type="term" value="P:cell surface receptor signaling pathway"/>
    <property type="evidence" value="ECO:0000318"/>
    <property type="project" value="GO_Central"/>
</dbReference>
<keyword evidence="8" id="KW-1185">Reference proteome</keyword>
<evidence type="ECO:0000256" key="1">
    <source>
        <dbReference type="ARBA" id="ARBA00022723"/>
    </source>
</evidence>
<dbReference type="SUPFAM" id="SSF57850">
    <property type="entry name" value="RING/U-box"/>
    <property type="match status" value="1"/>
</dbReference>
<gene>
    <name evidence="7" type="ORF">NEMVEDRAFT_v1g207576</name>
</gene>
<feature type="zinc finger region" description="TRAF-type" evidence="4">
    <location>
        <begin position="154"/>
        <end position="199"/>
    </location>
</feature>
<dbReference type="InterPro" id="IPR003613">
    <property type="entry name" value="Ubox_domain"/>
</dbReference>
<dbReference type="STRING" id="45351.A7S6I7"/>
<evidence type="ECO:0000256" key="2">
    <source>
        <dbReference type="ARBA" id="ARBA00022771"/>
    </source>
</evidence>
<keyword evidence="3 4" id="KW-0862">Zinc</keyword>
<dbReference type="PANTHER" id="PTHR10131:SF157">
    <property type="entry name" value="RECEPTOR-ASSOCIATED FACTOR, PUTATIVE-RELATED"/>
    <property type="match status" value="1"/>
</dbReference>
<name>A7S6I7_NEMVE</name>
<dbReference type="GO" id="GO:0035591">
    <property type="term" value="F:signaling adaptor activity"/>
    <property type="evidence" value="ECO:0000318"/>
    <property type="project" value="GO_Central"/>
</dbReference>
<sequence>MPGFDPDFVEGPADPNIICPICQFIIEDAVCCPQGHIFCRSCVVVHLQQFGNGNCPLDRSELSLEDIRPVLMVNSLVGQLPSLCCEECPWRGRLDLRQGHTETCQEKPVPCRNVGCQTLVQRKNLADHMEACLFAGRRCTECNSVQQLQHMEEHRRLGCPRAQRYCPLGCGQRMQRMNVFRHVSLDCLLRAAFCQVPGCNFHGTGMQLAQHNANDASLHNQLLWNAICNNVAMLQGRAMPSVTFDTLSITLRSLEHGGTLTRYVPHEADERVAMLKFIQTIILNFRGCRSSKKLFSETPSEKVNQSFCSVVIARIASVI</sequence>
<dbReference type="Pfam" id="PF02176">
    <property type="entry name" value="zf-TRAF"/>
    <property type="match status" value="1"/>
</dbReference>
<evidence type="ECO:0000259" key="5">
    <source>
        <dbReference type="PROSITE" id="PS50089"/>
    </source>
</evidence>
<dbReference type="GO" id="GO:0004842">
    <property type="term" value="F:ubiquitin-protein transferase activity"/>
    <property type="evidence" value="ECO:0007669"/>
    <property type="project" value="InterPro"/>
</dbReference>
<dbReference type="InParanoid" id="A7S6I7"/>
<dbReference type="PROSITE" id="PS50145">
    <property type="entry name" value="ZF_TRAF"/>
    <property type="match status" value="2"/>
</dbReference>
<dbReference type="InterPro" id="IPR001841">
    <property type="entry name" value="Znf_RING"/>
</dbReference>
<dbReference type="eggNOG" id="KOG0297">
    <property type="taxonomic scope" value="Eukaryota"/>
</dbReference>
<accession>A7S6I7</accession>
<evidence type="ECO:0000313" key="8">
    <source>
        <dbReference type="Proteomes" id="UP000001593"/>
    </source>
</evidence>
<dbReference type="GO" id="GO:0008270">
    <property type="term" value="F:zinc ion binding"/>
    <property type="evidence" value="ECO:0007669"/>
    <property type="project" value="UniProtKB-KW"/>
</dbReference>
<dbReference type="PROSITE" id="PS50089">
    <property type="entry name" value="ZF_RING_2"/>
    <property type="match status" value="1"/>
</dbReference>
<dbReference type="Gene3D" id="3.30.40.10">
    <property type="entry name" value="Zinc/RING finger domain, C3HC4 (zinc finger)"/>
    <property type="match status" value="3"/>
</dbReference>
<dbReference type="SMART" id="SM00504">
    <property type="entry name" value="Ubox"/>
    <property type="match status" value="1"/>
</dbReference>
<dbReference type="AlphaFoldDB" id="A7S6I7"/>
<organism evidence="7 8">
    <name type="scientific">Nematostella vectensis</name>
    <name type="common">Starlet sea anemone</name>
    <dbReference type="NCBI Taxonomy" id="45351"/>
    <lineage>
        <taxon>Eukaryota</taxon>
        <taxon>Metazoa</taxon>
        <taxon>Cnidaria</taxon>
        <taxon>Anthozoa</taxon>
        <taxon>Hexacorallia</taxon>
        <taxon>Actiniaria</taxon>
        <taxon>Edwardsiidae</taxon>
        <taxon>Nematostella</taxon>
    </lineage>
</organism>
<dbReference type="GO" id="GO:0005737">
    <property type="term" value="C:cytoplasm"/>
    <property type="evidence" value="ECO:0000318"/>
    <property type="project" value="GO_Central"/>
</dbReference>
<dbReference type="InterPro" id="IPR001293">
    <property type="entry name" value="Znf_TRAF"/>
</dbReference>
<keyword evidence="1 4" id="KW-0479">Metal-binding</keyword>
<dbReference type="GO" id="GO:0043122">
    <property type="term" value="P:regulation of canonical NF-kappaB signal transduction"/>
    <property type="evidence" value="ECO:0000318"/>
    <property type="project" value="GO_Central"/>
</dbReference>
<dbReference type="EMBL" id="DS469588">
    <property type="protein sequence ID" value="EDO40631.1"/>
    <property type="molecule type" value="Genomic_DNA"/>
</dbReference>
<feature type="domain" description="TRAF-type" evidence="6">
    <location>
        <begin position="154"/>
        <end position="199"/>
    </location>
</feature>
<dbReference type="SUPFAM" id="SSF49599">
    <property type="entry name" value="TRAF domain-like"/>
    <property type="match status" value="1"/>
</dbReference>
<feature type="domain" description="TRAF-type" evidence="6">
    <location>
        <begin position="100"/>
        <end position="142"/>
    </location>
</feature>
<dbReference type="InterPro" id="IPR013083">
    <property type="entry name" value="Znf_RING/FYVE/PHD"/>
</dbReference>
<proteinExistence type="predicted"/>
<evidence type="ECO:0000259" key="6">
    <source>
        <dbReference type="PROSITE" id="PS50145"/>
    </source>
</evidence>
<dbReference type="PhylomeDB" id="A7S6I7"/>
<evidence type="ECO:0000313" key="7">
    <source>
        <dbReference type="EMBL" id="EDO40631.1"/>
    </source>
</evidence>